<dbReference type="AlphaFoldDB" id="A0AA41Z3B8"/>
<reference evidence="1" key="1">
    <citation type="submission" date="2022-05" db="EMBL/GenBank/DDBJ databases">
        <authorList>
            <person name="Pankratov T."/>
        </authorList>
    </citation>
    <scope>NUCLEOTIDE SEQUENCE</scope>
    <source>
        <strain evidence="1">BP6-180914</strain>
    </source>
</reference>
<dbReference type="Pfam" id="PF13604">
    <property type="entry name" value="AAA_30"/>
    <property type="match status" value="1"/>
</dbReference>
<sequence length="196" mass="21341">MRLIGAHTKDDATFRAVLEKAEQSPDLVRLGKDKKGQERFTSRQHQTLEQRMERHARLLHGQKGKHRDVAPQWAGKKLSLDQDEASRHVLAAPRLAAVIGYAGTDKSTMLDAARESWEKAGYTIKGAALSGIAADGLKEGAGIDSKTIHSRLFQWDQGQNLLTNKGSGHESALGVRFVRTDVELTPPAATAARATG</sequence>
<proteinExistence type="predicted"/>
<dbReference type="EMBL" id="JAMOIM010000038">
    <property type="protein sequence ID" value="MCW6512030.1"/>
    <property type="molecule type" value="Genomic_DNA"/>
</dbReference>
<organism evidence="1 2">
    <name type="scientific">Lichenifustis flavocetrariae</name>
    <dbReference type="NCBI Taxonomy" id="2949735"/>
    <lineage>
        <taxon>Bacteria</taxon>
        <taxon>Pseudomonadati</taxon>
        <taxon>Pseudomonadota</taxon>
        <taxon>Alphaproteobacteria</taxon>
        <taxon>Hyphomicrobiales</taxon>
        <taxon>Lichenihabitantaceae</taxon>
        <taxon>Lichenifustis</taxon>
    </lineage>
</organism>
<name>A0AA41Z3B8_9HYPH</name>
<dbReference type="Gene3D" id="3.40.50.300">
    <property type="entry name" value="P-loop containing nucleotide triphosphate hydrolases"/>
    <property type="match status" value="1"/>
</dbReference>
<evidence type="ECO:0000313" key="1">
    <source>
        <dbReference type="EMBL" id="MCW6512030.1"/>
    </source>
</evidence>
<dbReference type="RefSeq" id="WP_282588408.1">
    <property type="nucleotide sequence ID" value="NZ_JAMOIM010000038.1"/>
</dbReference>
<dbReference type="InterPro" id="IPR027417">
    <property type="entry name" value="P-loop_NTPase"/>
</dbReference>
<dbReference type="Proteomes" id="UP001165667">
    <property type="component" value="Unassembled WGS sequence"/>
</dbReference>
<evidence type="ECO:0000313" key="2">
    <source>
        <dbReference type="Proteomes" id="UP001165667"/>
    </source>
</evidence>
<comment type="caution">
    <text evidence="1">The sequence shown here is derived from an EMBL/GenBank/DDBJ whole genome shotgun (WGS) entry which is preliminary data.</text>
</comment>
<keyword evidence="2" id="KW-1185">Reference proteome</keyword>
<protein>
    <submittedName>
        <fullName evidence="1">AAA family ATPase</fullName>
    </submittedName>
</protein>
<gene>
    <name evidence="1" type="ORF">M8523_29245</name>
</gene>
<accession>A0AA41Z3B8</accession>